<keyword evidence="1" id="KW-0812">Transmembrane</keyword>
<accession>A0A343TKU4</accession>
<keyword evidence="1" id="KW-0472">Membrane</keyword>
<dbReference type="AlphaFoldDB" id="A0A343TKU4"/>
<evidence type="ECO:0000313" key="2">
    <source>
        <dbReference type="EMBL" id="AUX09716.1"/>
    </source>
</evidence>
<dbReference type="EMBL" id="CP025066">
    <property type="protein sequence ID" value="AUX09716.1"/>
    <property type="molecule type" value="Genomic_DNA"/>
</dbReference>
<evidence type="ECO:0000256" key="1">
    <source>
        <dbReference type="SAM" id="Phobius"/>
    </source>
</evidence>
<gene>
    <name evidence="2" type="ORF">AArcSl_2091</name>
</gene>
<protein>
    <submittedName>
        <fullName evidence="2">Uncharacterized protein</fullName>
    </submittedName>
</protein>
<evidence type="ECO:0000313" key="3">
    <source>
        <dbReference type="Proteomes" id="UP000263012"/>
    </source>
</evidence>
<feature type="transmembrane region" description="Helical" evidence="1">
    <location>
        <begin position="43"/>
        <end position="67"/>
    </location>
</feature>
<dbReference type="Proteomes" id="UP000263012">
    <property type="component" value="Chromosome"/>
</dbReference>
<sequence length="70" mass="7794">MAHETIHIGLYVIFGIIMLPVYVMVLGWFLGKPRDFRSIALTFGYMLVFVGALVIGLFVIGTTISVLTPY</sequence>
<dbReference type="KEGG" id="hdf:AArcSl_2091"/>
<dbReference type="GeneID" id="37878442"/>
<organism evidence="2 3">
    <name type="scientific">Halalkaliarchaeum desulfuricum</name>
    <dbReference type="NCBI Taxonomy" id="2055893"/>
    <lineage>
        <taxon>Archaea</taxon>
        <taxon>Methanobacteriati</taxon>
        <taxon>Methanobacteriota</taxon>
        <taxon>Stenosarchaea group</taxon>
        <taxon>Halobacteria</taxon>
        <taxon>Halobacteriales</taxon>
        <taxon>Haloferacaceae</taxon>
        <taxon>Halalkaliarchaeum</taxon>
    </lineage>
</organism>
<keyword evidence="1" id="KW-1133">Transmembrane helix</keyword>
<reference evidence="3" key="1">
    <citation type="submission" date="2017-11" db="EMBL/GenBank/DDBJ databases">
        <title>Phenotypic and genomic properties of facultatively anaerobic sulfur-reducing natronoarchaea from hypersaline soda lakes.</title>
        <authorList>
            <person name="Sorokin D.Y."/>
            <person name="Kublanov I.V."/>
            <person name="Roman P."/>
            <person name="Sinninghe Damste J.S."/>
            <person name="Golyshin P.N."/>
            <person name="Rojo D."/>
            <person name="Ciordia S."/>
            <person name="Mena M.D.C."/>
            <person name="Ferrer M."/>
            <person name="Messina E."/>
            <person name="Smedile F."/>
            <person name="La Spada G."/>
            <person name="La Cono V."/>
            <person name="Yakimov M.M."/>
        </authorList>
    </citation>
    <scope>NUCLEOTIDE SEQUENCE [LARGE SCALE GENOMIC DNA]</scope>
    <source>
        <strain evidence="3">AArc-Sl</strain>
    </source>
</reference>
<proteinExistence type="predicted"/>
<name>A0A343TKU4_9EURY</name>
<feature type="transmembrane region" description="Helical" evidence="1">
    <location>
        <begin position="6"/>
        <end position="31"/>
    </location>
</feature>
<dbReference type="RefSeq" id="WP_119818763.1">
    <property type="nucleotide sequence ID" value="NZ_CP025066.1"/>
</dbReference>
<keyword evidence="3" id="KW-1185">Reference proteome</keyword>
<dbReference type="OrthoDB" id="197586at2157"/>